<dbReference type="InterPro" id="IPR019410">
    <property type="entry name" value="Methyltransf_16"/>
</dbReference>
<evidence type="ECO:0000313" key="11">
    <source>
        <dbReference type="EMBL" id="TGZ83312.1"/>
    </source>
</evidence>
<dbReference type="Gene3D" id="3.40.50.150">
    <property type="entry name" value="Vaccinia Virus protein VP39"/>
    <property type="match status" value="1"/>
</dbReference>
<gene>
    <name evidence="11" type="ORF">EX30DRAFT_394533</name>
</gene>
<evidence type="ECO:0000256" key="6">
    <source>
        <dbReference type="ARBA" id="ARBA00022679"/>
    </source>
</evidence>
<evidence type="ECO:0000256" key="9">
    <source>
        <dbReference type="ARBA" id="ARBA00038126"/>
    </source>
</evidence>
<dbReference type="InterPro" id="IPR029063">
    <property type="entry name" value="SAM-dependent_MTases_sf"/>
</dbReference>
<dbReference type="GO" id="GO:0005737">
    <property type="term" value="C:cytoplasm"/>
    <property type="evidence" value="ECO:0007669"/>
    <property type="project" value="UniProtKB-SubCell"/>
</dbReference>
<dbReference type="FunCoup" id="A0A4S2N2B4">
    <property type="interactions" value="1566"/>
</dbReference>
<dbReference type="STRING" id="341454.A0A4S2N2B4"/>
<sequence length="339" mass="36975">MSFRFNFSNAPDSDDELDTSLSGPAQHASSPAPSLVPPKVHNLRSLASMIPRNISYNTLYLTPALSLSRRELYDVRMQLMSEENPFSAPSSAPAGNDLLTTSATTDVLKNVYEGGLKSWECSLDLARFLSANAANQPVPPRVLELGCGSALPTLYFFQEILRAGEKARGSRLVLADYNIDVLRLVTLPNLFLVWAREEQKWLPDEGDLDASPSLVERFVDDLERRGIELGFVEGAWGPDMVRMLNPDIGKGAYTVVLASETIYEPMAMESFVSTLLGSLDVNAGGVGLVAAKKHYFGVGGGIQDFMAKVRERGGWETGIVEETGEAGVRRCIVQIGRQS</sequence>
<reference evidence="11 12" key="1">
    <citation type="submission" date="2019-04" db="EMBL/GenBank/DDBJ databases">
        <title>Comparative genomics and transcriptomics to analyze fruiting body development in filamentous ascomycetes.</title>
        <authorList>
            <consortium name="DOE Joint Genome Institute"/>
            <person name="Lutkenhaus R."/>
            <person name="Traeger S."/>
            <person name="Breuer J."/>
            <person name="Kuo A."/>
            <person name="Lipzen A."/>
            <person name="Pangilinan J."/>
            <person name="Dilworth D."/>
            <person name="Sandor L."/>
            <person name="Poggeler S."/>
            <person name="Barry K."/>
            <person name="Grigoriev I.V."/>
            <person name="Nowrousian M."/>
        </authorList>
    </citation>
    <scope>NUCLEOTIDE SEQUENCE [LARGE SCALE GENOMIC DNA]</scope>
    <source>
        <strain evidence="11 12">CBS 389.68</strain>
    </source>
</reference>
<feature type="region of interest" description="Disordered" evidence="10">
    <location>
        <begin position="1"/>
        <end position="37"/>
    </location>
</feature>
<evidence type="ECO:0000256" key="10">
    <source>
        <dbReference type="SAM" id="MobiDB-lite"/>
    </source>
</evidence>
<dbReference type="Proteomes" id="UP000298138">
    <property type="component" value="Unassembled WGS sequence"/>
</dbReference>
<protein>
    <recommendedName>
        <fullName evidence="3">protein-histidine N-methyltransferase</fullName>
        <ecNumber evidence="3">2.1.1.85</ecNumber>
    </recommendedName>
</protein>
<dbReference type="EC" id="2.1.1.85" evidence="3"/>
<evidence type="ECO:0000256" key="5">
    <source>
        <dbReference type="ARBA" id="ARBA00022603"/>
    </source>
</evidence>
<keyword evidence="8" id="KW-0539">Nucleus</keyword>
<keyword evidence="7" id="KW-0949">S-adenosyl-L-methionine</keyword>
<keyword evidence="12" id="KW-1185">Reference proteome</keyword>
<name>A0A4S2N2B4_9PEZI</name>
<dbReference type="AlphaFoldDB" id="A0A4S2N2B4"/>
<dbReference type="PANTHER" id="PTHR14614:SF39">
    <property type="entry name" value="HISTIDINE PROTEIN METHYLTRANSFERASE 1 HOMOLOG"/>
    <property type="match status" value="1"/>
</dbReference>
<evidence type="ECO:0000313" key="12">
    <source>
        <dbReference type="Proteomes" id="UP000298138"/>
    </source>
</evidence>
<dbReference type="InParanoid" id="A0A4S2N2B4"/>
<proteinExistence type="inferred from homology"/>
<comment type="subcellular location">
    <subcellularLocation>
        <location evidence="2">Cytoplasm</location>
    </subcellularLocation>
    <subcellularLocation>
        <location evidence="1">Nucleus</location>
    </subcellularLocation>
</comment>
<comment type="similarity">
    <text evidence="9">Belongs to the methyltransferase superfamily. METTL18 family.</text>
</comment>
<keyword evidence="5" id="KW-0489">Methyltransferase</keyword>
<keyword evidence="6" id="KW-0808">Transferase</keyword>
<evidence type="ECO:0000256" key="2">
    <source>
        <dbReference type="ARBA" id="ARBA00004496"/>
    </source>
</evidence>
<accession>A0A4S2N2B4</accession>
<dbReference type="GO" id="GO:0005634">
    <property type="term" value="C:nucleus"/>
    <property type="evidence" value="ECO:0007669"/>
    <property type="project" value="UniProtKB-SubCell"/>
</dbReference>
<evidence type="ECO:0000256" key="3">
    <source>
        <dbReference type="ARBA" id="ARBA00012533"/>
    </source>
</evidence>
<evidence type="ECO:0000256" key="1">
    <source>
        <dbReference type="ARBA" id="ARBA00004123"/>
    </source>
</evidence>
<evidence type="ECO:0000256" key="8">
    <source>
        <dbReference type="ARBA" id="ARBA00023242"/>
    </source>
</evidence>
<feature type="compositionally biased region" description="Polar residues" evidence="10">
    <location>
        <begin position="1"/>
        <end position="11"/>
    </location>
</feature>
<dbReference type="GO" id="GO:0032259">
    <property type="term" value="P:methylation"/>
    <property type="evidence" value="ECO:0007669"/>
    <property type="project" value="UniProtKB-KW"/>
</dbReference>
<evidence type="ECO:0000256" key="4">
    <source>
        <dbReference type="ARBA" id="ARBA00022490"/>
    </source>
</evidence>
<keyword evidence="4" id="KW-0963">Cytoplasm</keyword>
<dbReference type="OrthoDB" id="1723750at2759"/>
<feature type="compositionally biased region" description="Polar residues" evidence="10">
    <location>
        <begin position="19"/>
        <end position="32"/>
    </location>
</feature>
<dbReference type="PANTHER" id="PTHR14614">
    <property type="entry name" value="HEPATOCELLULAR CARCINOMA-ASSOCIATED ANTIGEN"/>
    <property type="match status" value="1"/>
</dbReference>
<organism evidence="11 12">
    <name type="scientific">Ascodesmis nigricans</name>
    <dbReference type="NCBI Taxonomy" id="341454"/>
    <lineage>
        <taxon>Eukaryota</taxon>
        <taxon>Fungi</taxon>
        <taxon>Dikarya</taxon>
        <taxon>Ascomycota</taxon>
        <taxon>Pezizomycotina</taxon>
        <taxon>Pezizomycetes</taxon>
        <taxon>Pezizales</taxon>
        <taxon>Ascodesmidaceae</taxon>
        <taxon>Ascodesmis</taxon>
    </lineage>
</organism>
<dbReference type="EMBL" id="ML220114">
    <property type="protein sequence ID" value="TGZ83312.1"/>
    <property type="molecule type" value="Genomic_DNA"/>
</dbReference>
<dbReference type="GO" id="GO:0018064">
    <property type="term" value="F:protein-L-histidine N-tele-methyltransferase activity"/>
    <property type="evidence" value="ECO:0007669"/>
    <property type="project" value="UniProtKB-EC"/>
</dbReference>
<evidence type="ECO:0000256" key="7">
    <source>
        <dbReference type="ARBA" id="ARBA00022691"/>
    </source>
</evidence>